<reference evidence="2" key="3">
    <citation type="journal article" date="2017" name="Nature">
        <title>Genome sequence of the progenitor of the wheat D genome Aegilops tauschii.</title>
        <authorList>
            <person name="Luo M.C."/>
            <person name="Gu Y.Q."/>
            <person name="Puiu D."/>
            <person name="Wang H."/>
            <person name="Twardziok S.O."/>
            <person name="Deal K.R."/>
            <person name="Huo N."/>
            <person name="Zhu T."/>
            <person name="Wang L."/>
            <person name="Wang Y."/>
            <person name="McGuire P.E."/>
            <person name="Liu S."/>
            <person name="Long H."/>
            <person name="Ramasamy R.K."/>
            <person name="Rodriguez J.C."/>
            <person name="Van S.L."/>
            <person name="Yuan L."/>
            <person name="Wang Z."/>
            <person name="Xia Z."/>
            <person name="Xiao L."/>
            <person name="Anderson O.D."/>
            <person name="Ouyang S."/>
            <person name="Liang Y."/>
            <person name="Zimin A.V."/>
            <person name="Pertea G."/>
            <person name="Qi P."/>
            <person name="Bennetzen J.L."/>
            <person name="Dai X."/>
            <person name="Dawson M.W."/>
            <person name="Muller H.G."/>
            <person name="Kugler K."/>
            <person name="Rivarola-Duarte L."/>
            <person name="Spannagl M."/>
            <person name="Mayer K.F.X."/>
            <person name="Lu F.H."/>
            <person name="Bevan M.W."/>
            <person name="Leroy P."/>
            <person name="Li P."/>
            <person name="You F.M."/>
            <person name="Sun Q."/>
            <person name="Liu Z."/>
            <person name="Lyons E."/>
            <person name="Wicker T."/>
            <person name="Salzberg S.L."/>
            <person name="Devos K.M."/>
            <person name="Dvorak J."/>
        </authorList>
    </citation>
    <scope>NUCLEOTIDE SEQUENCE [LARGE SCALE GENOMIC DNA]</scope>
    <source>
        <strain evidence="2">cv. AL8/78</strain>
    </source>
</reference>
<dbReference type="EnsemblPlants" id="AET7Gv20646700.5">
    <property type="protein sequence ID" value="AET7Gv20646700.5"/>
    <property type="gene ID" value="AET7Gv20646700"/>
</dbReference>
<accession>A0A453RNL8</accession>
<name>A0A453RNL8_AEGTS</name>
<sequence length="159" mass="17019">SFYISRYEHSAGNKPTFLLHSTLCQQATGGTPPLPRRNHQAFHHTPIGEIQAQGLASPTMADFSSAHHHSLLKMPEVFTTNDTSTPNISSFLLYNQTSHGQSPAPANACAAMVEDASRESSSAVLDNASLQASASVDRKRKATDDSTTLSSAHSKVLTN</sequence>
<feature type="region of interest" description="Disordered" evidence="1">
    <location>
        <begin position="131"/>
        <end position="159"/>
    </location>
</feature>
<dbReference type="Gramene" id="AET7Gv20646700.5">
    <property type="protein sequence ID" value="AET7Gv20646700.5"/>
    <property type="gene ID" value="AET7Gv20646700"/>
</dbReference>
<reference evidence="2" key="5">
    <citation type="journal article" date="2021" name="G3 (Bethesda)">
        <title>Aegilops tauschii genome assembly Aet v5.0 features greater sequence contiguity and improved annotation.</title>
        <authorList>
            <person name="Wang L."/>
            <person name="Zhu T."/>
            <person name="Rodriguez J.C."/>
            <person name="Deal K.R."/>
            <person name="Dubcovsky J."/>
            <person name="McGuire P.E."/>
            <person name="Lux T."/>
            <person name="Spannagl M."/>
            <person name="Mayer K.F.X."/>
            <person name="Baldrich P."/>
            <person name="Meyers B.C."/>
            <person name="Huo N."/>
            <person name="Gu Y.Q."/>
            <person name="Zhou H."/>
            <person name="Devos K.M."/>
            <person name="Bennetzen J.L."/>
            <person name="Unver T."/>
            <person name="Budak H."/>
            <person name="Gulick P.J."/>
            <person name="Galiba G."/>
            <person name="Kalapos B."/>
            <person name="Nelson D.R."/>
            <person name="Li P."/>
            <person name="You F.M."/>
            <person name="Luo M.C."/>
            <person name="Dvorak J."/>
        </authorList>
    </citation>
    <scope>NUCLEOTIDE SEQUENCE [LARGE SCALE GENOMIC DNA]</scope>
    <source>
        <strain evidence="2">cv. AL8/78</strain>
    </source>
</reference>
<evidence type="ECO:0000256" key="1">
    <source>
        <dbReference type="SAM" id="MobiDB-lite"/>
    </source>
</evidence>
<proteinExistence type="predicted"/>
<reference evidence="2" key="4">
    <citation type="submission" date="2019-03" db="UniProtKB">
        <authorList>
            <consortium name="EnsemblPlants"/>
        </authorList>
    </citation>
    <scope>IDENTIFICATION</scope>
</reference>
<evidence type="ECO:0000313" key="2">
    <source>
        <dbReference type="EnsemblPlants" id="AET7Gv20646700.5"/>
    </source>
</evidence>
<reference evidence="3" key="2">
    <citation type="journal article" date="2017" name="Nat. Plants">
        <title>The Aegilops tauschii genome reveals multiple impacts of transposons.</title>
        <authorList>
            <person name="Zhao G."/>
            <person name="Zou C."/>
            <person name="Li K."/>
            <person name="Wang K."/>
            <person name="Li T."/>
            <person name="Gao L."/>
            <person name="Zhang X."/>
            <person name="Wang H."/>
            <person name="Yang Z."/>
            <person name="Liu X."/>
            <person name="Jiang W."/>
            <person name="Mao L."/>
            <person name="Kong X."/>
            <person name="Jiao Y."/>
            <person name="Jia J."/>
        </authorList>
    </citation>
    <scope>NUCLEOTIDE SEQUENCE [LARGE SCALE GENOMIC DNA]</scope>
    <source>
        <strain evidence="3">cv. AL8/78</strain>
    </source>
</reference>
<protein>
    <submittedName>
        <fullName evidence="2">Uncharacterized protein</fullName>
    </submittedName>
</protein>
<organism evidence="2 3">
    <name type="scientific">Aegilops tauschii subsp. strangulata</name>
    <name type="common">Goatgrass</name>
    <dbReference type="NCBI Taxonomy" id="200361"/>
    <lineage>
        <taxon>Eukaryota</taxon>
        <taxon>Viridiplantae</taxon>
        <taxon>Streptophyta</taxon>
        <taxon>Embryophyta</taxon>
        <taxon>Tracheophyta</taxon>
        <taxon>Spermatophyta</taxon>
        <taxon>Magnoliopsida</taxon>
        <taxon>Liliopsida</taxon>
        <taxon>Poales</taxon>
        <taxon>Poaceae</taxon>
        <taxon>BOP clade</taxon>
        <taxon>Pooideae</taxon>
        <taxon>Triticodae</taxon>
        <taxon>Triticeae</taxon>
        <taxon>Triticinae</taxon>
        <taxon>Aegilops</taxon>
    </lineage>
</organism>
<dbReference type="AlphaFoldDB" id="A0A453RNL8"/>
<reference evidence="3" key="1">
    <citation type="journal article" date="2014" name="Science">
        <title>Ancient hybridizations among the ancestral genomes of bread wheat.</title>
        <authorList>
            <consortium name="International Wheat Genome Sequencing Consortium,"/>
            <person name="Marcussen T."/>
            <person name="Sandve S.R."/>
            <person name="Heier L."/>
            <person name="Spannagl M."/>
            <person name="Pfeifer M."/>
            <person name="Jakobsen K.S."/>
            <person name="Wulff B.B."/>
            <person name="Steuernagel B."/>
            <person name="Mayer K.F."/>
            <person name="Olsen O.A."/>
        </authorList>
    </citation>
    <scope>NUCLEOTIDE SEQUENCE [LARGE SCALE GENOMIC DNA]</scope>
    <source>
        <strain evidence="3">cv. AL8/78</strain>
    </source>
</reference>
<evidence type="ECO:0000313" key="3">
    <source>
        <dbReference type="Proteomes" id="UP000015105"/>
    </source>
</evidence>
<keyword evidence="3" id="KW-1185">Reference proteome</keyword>
<feature type="compositionally biased region" description="Polar residues" evidence="1">
    <location>
        <begin position="145"/>
        <end position="159"/>
    </location>
</feature>
<dbReference type="Proteomes" id="UP000015105">
    <property type="component" value="Chromosome 7D"/>
</dbReference>